<protein>
    <recommendedName>
        <fullName evidence="3">Apea-like HEPN domain-containing protein</fullName>
    </recommendedName>
</protein>
<reference evidence="1" key="1">
    <citation type="submission" date="2021-06" db="EMBL/GenBank/DDBJ databases">
        <title>Updating the genus Pseudomonas: Description of 43 new species and partition of the Pseudomonas putida group.</title>
        <authorList>
            <person name="Girard L."/>
            <person name="Lood C."/>
            <person name="Vandamme P."/>
            <person name="Rokni-Zadeh H."/>
            <person name="Van Noort V."/>
            <person name="Hofte M."/>
            <person name="Lavigne R."/>
            <person name="De Mot R."/>
        </authorList>
    </citation>
    <scope>NUCLEOTIDE SEQUENCE</scope>
    <source>
        <strain evidence="1">SWRI103</strain>
    </source>
</reference>
<name>A0ABS6P0A3_9PSED</name>
<accession>A0ABS6P0A3</accession>
<gene>
    <name evidence="1" type="ORF">KVG91_14910</name>
</gene>
<dbReference type="EMBL" id="JAHSTY010000001">
    <property type="protein sequence ID" value="MBV4453876.1"/>
    <property type="molecule type" value="Genomic_DNA"/>
</dbReference>
<keyword evidence="2" id="KW-1185">Reference proteome</keyword>
<evidence type="ECO:0008006" key="3">
    <source>
        <dbReference type="Google" id="ProtNLM"/>
    </source>
</evidence>
<dbReference type="RefSeq" id="WP_169375856.1">
    <property type="nucleotide sequence ID" value="NZ_JAHSTY010000001.1"/>
</dbReference>
<sequence>MYHPRTRDFVNWERFLESKENKPTFTLDFHIDAGFSFTNAVAFRKMNVKNEPVTLDELEIPTLNLNFSRLHIKGGVLVNSISIESCAPSGYDKTEKYFVSVCFVLKKIGYAKIESDIAKKIDKNGQIDPATHMRVYLSSLILQKATILRDEILSFIEFSGFLARQIPSTLNLYLLQNGYYSRITQVGGGQETAGHNPIHPLAVKAKEIVAAYEHSLTIPENLRKHFGKGVHYKFLGFYDESFLCFYKIIESRFRSDSFCKILALDLFNMTDGKLISTLKNSNPKAMMLLLYQKLIKTEDDGSDLTELQKNELMNNLIDITEARNKIAHTADHSAESSRLLDFTIRLSRYMIASLAQEEASASTPKQ</sequence>
<proteinExistence type="predicted"/>
<dbReference type="Proteomes" id="UP001048976">
    <property type="component" value="Unassembled WGS sequence"/>
</dbReference>
<comment type="caution">
    <text evidence="1">The sequence shown here is derived from an EMBL/GenBank/DDBJ whole genome shotgun (WGS) entry which is preliminary data.</text>
</comment>
<evidence type="ECO:0000313" key="1">
    <source>
        <dbReference type="EMBL" id="MBV4453876.1"/>
    </source>
</evidence>
<organism evidence="1 2">
    <name type="scientific">Pseudomonas azadiae</name>
    <dbReference type="NCBI Taxonomy" id="2843612"/>
    <lineage>
        <taxon>Bacteria</taxon>
        <taxon>Pseudomonadati</taxon>
        <taxon>Pseudomonadota</taxon>
        <taxon>Gammaproteobacteria</taxon>
        <taxon>Pseudomonadales</taxon>
        <taxon>Pseudomonadaceae</taxon>
        <taxon>Pseudomonas</taxon>
    </lineage>
</organism>
<evidence type="ECO:0000313" key="2">
    <source>
        <dbReference type="Proteomes" id="UP001048976"/>
    </source>
</evidence>